<reference evidence="9 10" key="2">
    <citation type="journal article" date="2010" name="Stand. Genomic Sci.">
        <title>Complete genome sequence of Syntrophothermus lipocalidus type strain (TGB-C1).</title>
        <authorList>
            <person name="Djao O.D."/>
            <person name="Zhang X."/>
            <person name="Lucas S."/>
            <person name="Lapidus A."/>
            <person name="Del Rio T.G."/>
            <person name="Nolan M."/>
            <person name="Tice H."/>
            <person name="Cheng J.F."/>
            <person name="Han C."/>
            <person name="Tapia R."/>
            <person name="Goodwin L."/>
            <person name="Pitluck S."/>
            <person name="Liolios K."/>
            <person name="Ivanova N."/>
            <person name="Mavromatis K."/>
            <person name="Mikhailova N."/>
            <person name="Ovchinnikova G."/>
            <person name="Pati A."/>
            <person name="Brambilla E."/>
            <person name="Chen A."/>
            <person name="Palaniappan K."/>
            <person name="Land M."/>
            <person name="Hauser L."/>
            <person name="Chang Y.J."/>
            <person name="Jeffries C.D."/>
            <person name="Rohde M."/>
            <person name="Sikorski J."/>
            <person name="Spring S."/>
            <person name="Goker M."/>
            <person name="Detter J.C."/>
            <person name="Woyke T."/>
            <person name="Bristow J."/>
            <person name="Eisen J.A."/>
            <person name="Markowitz V."/>
            <person name="Hugenholtz P."/>
            <person name="Kyrpides N.C."/>
            <person name="Klenk H.P."/>
        </authorList>
    </citation>
    <scope>NUCLEOTIDE SEQUENCE [LARGE SCALE GENOMIC DNA]</scope>
    <source>
        <strain evidence="10">DSM 12680 / TGB-C1</strain>
    </source>
</reference>
<evidence type="ECO:0000256" key="6">
    <source>
        <dbReference type="SAM" id="MobiDB-lite"/>
    </source>
</evidence>
<dbReference type="GO" id="GO:0005886">
    <property type="term" value="C:plasma membrane"/>
    <property type="evidence" value="ECO:0007669"/>
    <property type="project" value="UniProtKB-SubCell"/>
</dbReference>
<evidence type="ECO:0000313" key="9">
    <source>
        <dbReference type="EMBL" id="ADI01377.1"/>
    </source>
</evidence>
<feature type="transmembrane region" description="Helical" evidence="7">
    <location>
        <begin position="51"/>
        <end position="71"/>
    </location>
</feature>
<evidence type="ECO:0000256" key="7">
    <source>
        <dbReference type="SAM" id="Phobius"/>
    </source>
</evidence>
<keyword evidence="2" id="KW-1003">Cell membrane</keyword>
<evidence type="ECO:0000259" key="8">
    <source>
        <dbReference type="PROSITE" id="PS51849"/>
    </source>
</evidence>
<dbReference type="STRING" id="643648.Slip_0593"/>
<sequence length="321" mass="36345">MPKAMVVETYPGRAVIMTEECEFKEIKTTRPLQVGEEIEYNRSDIFVNRRATIALAWAASFILFFLLIYSVTGRLMTGRLYACIGLDINPSLELSVDRGLQVVEARSFNQDGDRIIAAVKPKGQELGTVLAAVVRQSKTAGYLRQSGNVIGIGLSMYSEPEKSAELLARIDRDLEQELAANRSQAKIYYFTIDKKTREQAIKEKVSPVRYLLRQKAREQGLSLQQKDVSLHNPSVERIARKTATKIRVQEQDSSVRVKKGKQNHTTQKKPLTRGEQPLILKKESLEKSKGLRRNAIENFTKRASQNMEPGRPRLIKKNAQD</sequence>
<dbReference type="KEGG" id="slp:Slip_0593"/>
<evidence type="ECO:0000256" key="3">
    <source>
        <dbReference type="ARBA" id="ARBA00022692"/>
    </source>
</evidence>
<dbReference type="AlphaFoldDB" id="D7CKZ2"/>
<keyword evidence="5 7" id="KW-0472">Membrane</keyword>
<dbReference type="Pfam" id="PF23750">
    <property type="entry name" value="RsgI_M"/>
    <property type="match status" value="1"/>
</dbReference>
<evidence type="ECO:0000256" key="5">
    <source>
        <dbReference type="ARBA" id="ARBA00023136"/>
    </source>
</evidence>
<feature type="domain" description="RsgI N-terminal anti-sigma" evidence="8">
    <location>
        <begin position="2"/>
        <end position="49"/>
    </location>
</feature>
<reference evidence="10" key="1">
    <citation type="journal article" date="2010" name="Stand. Genomic Sci.">
        <title>Complete genome sequence of Syntrophothermus lipocalidus type strain (TGB-C1T).</title>
        <authorList>
            <consortium name="US DOE Joint Genome Institute (JGI-PGF)"/>
            <person name="Djao O."/>
            <person name="Zhang X."/>
            <person name="Lucas S."/>
            <person name="Lapidus A."/>
            <person name="Glavina Del Rio T."/>
            <person name="Nolan M."/>
            <person name="Tice H."/>
            <person name="Cheng J."/>
            <person name="Han C."/>
            <person name="Tapia R."/>
            <person name="Goodwin L."/>
            <person name="Pitluck S."/>
            <person name="Liolios K."/>
            <person name="Ivanova N."/>
            <person name="Mavromatis K."/>
            <person name="Mikhailova N."/>
            <person name="Ovchinnikova G."/>
            <person name="Pati A."/>
            <person name="Brambilla E."/>
            <person name="Chen A."/>
            <person name="Palaniappan K."/>
            <person name="Land M."/>
            <person name="Hauser L."/>
            <person name="Chang Y."/>
            <person name="Jeffries C."/>
            <person name="Rohde M."/>
            <person name="Sikorski J."/>
            <person name="Spring S."/>
            <person name="Goker M."/>
            <person name="Detter J."/>
            <person name="Woyke T."/>
            <person name="Bristow J."/>
            <person name="Eisen J."/>
            <person name="Markowitz V."/>
            <person name="Hugenholtz P."/>
            <person name="Kyrpides N."/>
            <person name="Klenk H."/>
        </authorList>
    </citation>
    <scope>NUCLEOTIDE SEQUENCE [LARGE SCALE GENOMIC DNA]</scope>
    <source>
        <strain evidence="10">DSM 12680 / TGB-C1</strain>
    </source>
</reference>
<dbReference type="PROSITE" id="PS51849">
    <property type="entry name" value="RSGI_N"/>
    <property type="match status" value="1"/>
</dbReference>
<organism evidence="9 10">
    <name type="scientific">Syntrophothermus lipocalidus (strain DSM 12680 / TGB-C1)</name>
    <dbReference type="NCBI Taxonomy" id="643648"/>
    <lineage>
        <taxon>Bacteria</taxon>
        <taxon>Bacillati</taxon>
        <taxon>Bacillota</taxon>
        <taxon>Clostridia</taxon>
        <taxon>Eubacteriales</taxon>
        <taxon>Syntrophomonadaceae</taxon>
        <taxon>Syntrophothermus</taxon>
    </lineage>
</organism>
<keyword evidence="3 7" id="KW-0812">Transmembrane</keyword>
<feature type="region of interest" description="Disordered" evidence="6">
    <location>
        <begin position="250"/>
        <end position="276"/>
    </location>
</feature>
<gene>
    <name evidence="9" type="ordered locus">Slip_0593</name>
</gene>
<dbReference type="Proteomes" id="UP000000378">
    <property type="component" value="Chromosome"/>
</dbReference>
<keyword evidence="10" id="KW-1185">Reference proteome</keyword>
<proteinExistence type="predicted"/>
<evidence type="ECO:0000256" key="1">
    <source>
        <dbReference type="ARBA" id="ARBA00004162"/>
    </source>
</evidence>
<keyword evidence="4 7" id="KW-1133">Transmembrane helix</keyword>
<dbReference type="Pfam" id="PF12791">
    <property type="entry name" value="RsgI_N"/>
    <property type="match status" value="1"/>
</dbReference>
<evidence type="ECO:0000313" key="10">
    <source>
        <dbReference type="Proteomes" id="UP000000378"/>
    </source>
</evidence>
<dbReference type="InterPro" id="IPR055431">
    <property type="entry name" value="RsgI_M"/>
</dbReference>
<dbReference type="eggNOG" id="ENOG50324N6">
    <property type="taxonomic scope" value="Bacteria"/>
</dbReference>
<feature type="region of interest" description="Disordered" evidence="6">
    <location>
        <begin position="298"/>
        <end position="321"/>
    </location>
</feature>
<name>D7CKZ2_SYNLT</name>
<accession>D7CKZ2</accession>
<comment type="subcellular location">
    <subcellularLocation>
        <location evidence="1">Cell membrane</location>
        <topology evidence="1">Single-pass membrane protein</topology>
    </subcellularLocation>
</comment>
<dbReference type="EMBL" id="CP002048">
    <property type="protein sequence ID" value="ADI01377.1"/>
    <property type="molecule type" value="Genomic_DNA"/>
</dbReference>
<protein>
    <recommendedName>
        <fullName evidence="8">RsgI N-terminal anti-sigma domain-containing protein</fullName>
    </recommendedName>
</protein>
<feature type="compositionally biased region" description="Basic residues" evidence="6">
    <location>
        <begin position="256"/>
        <end position="271"/>
    </location>
</feature>
<dbReference type="HOGENOM" id="CLU_062629_0_0_9"/>
<evidence type="ECO:0000256" key="2">
    <source>
        <dbReference type="ARBA" id="ARBA00022475"/>
    </source>
</evidence>
<dbReference type="InterPro" id="IPR024449">
    <property type="entry name" value="Anti-sigma_RsgI_N"/>
</dbReference>
<evidence type="ECO:0000256" key="4">
    <source>
        <dbReference type="ARBA" id="ARBA00022989"/>
    </source>
</evidence>